<proteinExistence type="predicted"/>
<dbReference type="Pfam" id="PF10604">
    <property type="entry name" value="Polyketide_cyc2"/>
    <property type="match status" value="1"/>
</dbReference>
<dbReference type="InterPro" id="IPR023393">
    <property type="entry name" value="START-like_dom_sf"/>
</dbReference>
<evidence type="ECO:0000313" key="2">
    <source>
        <dbReference type="Proteomes" id="UP001596045"/>
    </source>
</evidence>
<reference evidence="2" key="1">
    <citation type="journal article" date="2019" name="Int. J. Syst. Evol. Microbiol.">
        <title>The Global Catalogue of Microorganisms (GCM) 10K type strain sequencing project: providing services to taxonomists for standard genome sequencing and annotation.</title>
        <authorList>
            <consortium name="The Broad Institute Genomics Platform"/>
            <consortium name="The Broad Institute Genome Sequencing Center for Infectious Disease"/>
            <person name="Wu L."/>
            <person name="Ma J."/>
        </authorList>
    </citation>
    <scope>NUCLEOTIDE SEQUENCE [LARGE SCALE GENOMIC DNA]</scope>
    <source>
        <strain evidence="2">JCM 17066</strain>
    </source>
</reference>
<dbReference type="Gene3D" id="3.30.530.20">
    <property type="match status" value="1"/>
</dbReference>
<dbReference type="RefSeq" id="WP_378993959.1">
    <property type="nucleotide sequence ID" value="NZ_JBHSMT010000004.1"/>
</dbReference>
<dbReference type="PANTHER" id="PTHR39332:SF7">
    <property type="entry name" value="SRPBCC FAMILY PROTEIN"/>
    <property type="match status" value="1"/>
</dbReference>
<name>A0ABW0M3X5_9BURK</name>
<gene>
    <name evidence="1" type="ORF">ACFPM8_00760</name>
</gene>
<dbReference type="SUPFAM" id="SSF55961">
    <property type="entry name" value="Bet v1-like"/>
    <property type="match status" value="1"/>
</dbReference>
<comment type="caution">
    <text evidence="1">The sequence shown here is derived from an EMBL/GenBank/DDBJ whole genome shotgun (WGS) entry which is preliminary data.</text>
</comment>
<protein>
    <submittedName>
        <fullName evidence="1">SRPBCC family protein</fullName>
    </submittedName>
</protein>
<sequence>MSQNKKQLVVVQKIELSIPVEKTWEILKDFNGMSAWHPVVVSSKLIEGSNNQEGAVRLMSLQDGSSVTEKLLAYSDQSRSIAYGMVDGQLPVSDYVSVLTAHAAGQGSIVIWQGAFKRKDDNPAAGADDDAAKKIINAVYAIGLNGLKQRHDIQ</sequence>
<dbReference type="CDD" id="cd07821">
    <property type="entry name" value="PYR_PYL_RCAR_like"/>
    <property type="match status" value="1"/>
</dbReference>
<dbReference type="Proteomes" id="UP001596045">
    <property type="component" value="Unassembled WGS sequence"/>
</dbReference>
<dbReference type="PANTHER" id="PTHR39332">
    <property type="entry name" value="BLL4707 PROTEIN"/>
    <property type="match status" value="1"/>
</dbReference>
<evidence type="ECO:0000313" key="1">
    <source>
        <dbReference type="EMBL" id="MFC5472479.1"/>
    </source>
</evidence>
<keyword evidence="2" id="KW-1185">Reference proteome</keyword>
<dbReference type="InterPro" id="IPR019587">
    <property type="entry name" value="Polyketide_cyclase/dehydratase"/>
</dbReference>
<accession>A0ABW0M3X5</accession>
<organism evidence="1 2">
    <name type="scientific">Paraherbaspirillum soli</name>
    <dbReference type="NCBI Taxonomy" id="631222"/>
    <lineage>
        <taxon>Bacteria</taxon>
        <taxon>Pseudomonadati</taxon>
        <taxon>Pseudomonadota</taxon>
        <taxon>Betaproteobacteria</taxon>
        <taxon>Burkholderiales</taxon>
        <taxon>Oxalobacteraceae</taxon>
        <taxon>Paraherbaspirillum</taxon>
    </lineage>
</organism>
<dbReference type="EMBL" id="JBHSMT010000004">
    <property type="protein sequence ID" value="MFC5472479.1"/>
    <property type="molecule type" value="Genomic_DNA"/>
</dbReference>